<evidence type="ECO:0000313" key="1">
    <source>
        <dbReference type="EMBL" id="KAG6762082.1"/>
    </source>
</evidence>
<dbReference type="OrthoDB" id="2189254at2759"/>
<dbReference type="PANTHER" id="PTHR13520">
    <property type="entry name" value="RAD50-INTERACTING PROTEIN 1 RINT-1"/>
    <property type="match status" value="1"/>
</dbReference>
<organism evidence="1 2">
    <name type="scientific">Populus tomentosa</name>
    <name type="common">Chinese white poplar</name>
    <dbReference type="NCBI Taxonomy" id="118781"/>
    <lineage>
        <taxon>Eukaryota</taxon>
        <taxon>Viridiplantae</taxon>
        <taxon>Streptophyta</taxon>
        <taxon>Embryophyta</taxon>
        <taxon>Tracheophyta</taxon>
        <taxon>Spermatophyta</taxon>
        <taxon>Magnoliopsida</taxon>
        <taxon>eudicotyledons</taxon>
        <taxon>Gunneridae</taxon>
        <taxon>Pentapetalae</taxon>
        <taxon>rosids</taxon>
        <taxon>fabids</taxon>
        <taxon>Malpighiales</taxon>
        <taxon>Salicaceae</taxon>
        <taxon>Saliceae</taxon>
        <taxon>Populus</taxon>
    </lineage>
</organism>
<dbReference type="InterPro" id="IPR007528">
    <property type="entry name" value="RINT1_Tip20"/>
</dbReference>
<name>A0A8X8CQ52_POPTO</name>
<dbReference type="EMBL" id="JAAWWB010000017">
    <property type="protein sequence ID" value="KAG6762082.1"/>
    <property type="molecule type" value="Genomic_DNA"/>
</dbReference>
<proteinExistence type="predicted"/>
<dbReference type="Proteomes" id="UP000886885">
    <property type="component" value="Chromosome 9A"/>
</dbReference>
<sequence>MDSPPPPTPPPLQQLPFQVLPRRSELSSQNIQFLDQNLVTHQDLLVRAPLLLSDLTKERSNFDARLLNLRRKLTELAVSWISRSFSAKSSLSKVNFMLENLSLQTSQYGIGSWKVGKVLVEEIPKLAKQSINICSAMTVTVFEVITKLFWNHLILHADTALQLEALVGDLEDGVFCVGGLHARNLFSEKRQTSLKSMDFGPKLERILEAIKTMNNIEEVLVNIKKFQAQWHRLLESVDARVDKILAVVRPQVLADHRALLASLGWPPKLLTPKIDSGDVAGLSYPLVLMQGDKSKCYSQTFLALCSLQHLQRRREDRQHNIIEQRECCIGLWAIDELVSPIASRMEYHFSKWAEQPELTFALVYKITKDFIVGVDDVLQPLIDKARLRSCSAKEAWVSAMVQMLSGFLAKSVFSVHAERYKDKQVRSEVSTSWLHLIDHIVSFDKQMQSLLSSETPFFLEEPKRFEGLSRGLSVLTIFCDRPEWLKIWATIELKDAWKKIKPVLKDERAWIIDKECDAAVVGTESKHFVLSSRGDHKAPMVAESAVKIAWEMIERCQTLPSLQHRIRFIRSTAARFFWYFLNGLVLRCKNTDFSLENVDASLIKVCGSINSARYIESKLQEWSDDVNFLEMRIAEKDFDIDGNNEVLGDSCFFGEEIKSLEELMTNWLMEIITALLHHFETLSWEYLQNGRFFVHEREYVNLNRVPAVTDLAVSFDIVQALDALKSQLHLAKTSLNPKDFMDLWRSVADALDQFVSRSIFTSGIRFSNEGINQFDSDMQALFHVFQPFCSRPEAFFPSIREILKLLKMSKEEAKLLLVALSKNKNGTKCLHSLGISHLSFDQVDKVLSNRKCRS</sequence>
<dbReference type="AlphaFoldDB" id="A0A8X8CQ52"/>
<dbReference type="PANTHER" id="PTHR13520:SF0">
    <property type="entry name" value="RAD50-INTERACTING PROTEIN 1"/>
    <property type="match status" value="1"/>
</dbReference>
<keyword evidence="2" id="KW-1185">Reference proteome</keyword>
<accession>A0A8X8CQ52</accession>
<protein>
    <submittedName>
        <fullName evidence="1">Uncharacterized protein</fullName>
    </submittedName>
</protein>
<dbReference type="GO" id="GO:0070939">
    <property type="term" value="C:Dsl1/NZR complex"/>
    <property type="evidence" value="ECO:0007669"/>
    <property type="project" value="InterPro"/>
</dbReference>
<dbReference type="GO" id="GO:0006890">
    <property type="term" value="P:retrograde vesicle-mediated transport, Golgi to endoplasmic reticulum"/>
    <property type="evidence" value="ECO:0007669"/>
    <property type="project" value="InterPro"/>
</dbReference>
<gene>
    <name evidence="1" type="ORF">POTOM_032567</name>
</gene>
<dbReference type="GO" id="GO:0060628">
    <property type="term" value="P:regulation of ER to Golgi vesicle-mediated transport"/>
    <property type="evidence" value="ECO:0007669"/>
    <property type="project" value="TreeGrafter"/>
</dbReference>
<dbReference type="PROSITE" id="PS51386">
    <property type="entry name" value="RINT1_TIP20"/>
    <property type="match status" value="1"/>
</dbReference>
<dbReference type="Pfam" id="PF04437">
    <property type="entry name" value="RINT1_TIP1"/>
    <property type="match status" value="1"/>
</dbReference>
<comment type="caution">
    <text evidence="1">The sequence shown here is derived from an EMBL/GenBank/DDBJ whole genome shotgun (WGS) entry which is preliminary data.</text>
</comment>
<reference evidence="1" key="1">
    <citation type="journal article" date="2020" name="bioRxiv">
        <title>Hybrid origin of Populus tomentosa Carr. identified through genome sequencing and phylogenomic analysis.</title>
        <authorList>
            <person name="An X."/>
            <person name="Gao K."/>
            <person name="Chen Z."/>
            <person name="Li J."/>
            <person name="Yang X."/>
            <person name="Yang X."/>
            <person name="Zhou J."/>
            <person name="Guo T."/>
            <person name="Zhao T."/>
            <person name="Huang S."/>
            <person name="Miao D."/>
            <person name="Khan W.U."/>
            <person name="Rao P."/>
            <person name="Ye M."/>
            <person name="Lei B."/>
            <person name="Liao W."/>
            <person name="Wang J."/>
            <person name="Ji L."/>
            <person name="Li Y."/>
            <person name="Guo B."/>
            <person name="Mustafa N.S."/>
            <person name="Li S."/>
            <person name="Yun Q."/>
            <person name="Keller S.R."/>
            <person name="Mao J."/>
            <person name="Zhang R."/>
            <person name="Strauss S.H."/>
        </authorList>
    </citation>
    <scope>NUCLEOTIDE SEQUENCE</scope>
    <source>
        <strain evidence="1">GM15</strain>
        <tissue evidence="1">Leaf</tissue>
    </source>
</reference>
<dbReference type="GO" id="GO:0006888">
    <property type="term" value="P:endoplasmic reticulum to Golgi vesicle-mediated transport"/>
    <property type="evidence" value="ECO:0007669"/>
    <property type="project" value="InterPro"/>
</dbReference>
<evidence type="ECO:0000313" key="2">
    <source>
        <dbReference type="Proteomes" id="UP000886885"/>
    </source>
</evidence>